<dbReference type="InParanoid" id="B4DCF0"/>
<dbReference type="GO" id="GO:0006631">
    <property type="term" value="P:fatty acid metabolic process"/>
    <property type="evidence" value="ECO:0007669"/>
    <property type="project" value="TreeGrafter"/>
</dbReference>
<dbReference type="FunCoup" id="B4DCF0">
    <property type="interactions" value="264"/>
</dbReference>
<dbReference type="InterPro" id="IPR000873">
    <property type="entry name" value="AMP-dep_synth/lig_dom"/>
</dbReference>
<evidence type="ECO:0000313" key="5">
    <source>
        <dbReference type="EMBL" id="EDY15899.1"/>
    </source>
</evidence>
<reference evidence="5 6" key="1">
    <citation type="journal article" date="2011" name="J. Bacteriol.">
        <title>Genome sequence of Chthoniobacter flavus Ellin428, an aerobic heterotrophic soil bacterium.</title>
        <authorList>
            <person name="Kant R."/>
            <person name="van Passel M.W."/>
            <person name="Palva A."/>
            <person name="Lucas S."/>
            <person name="Lapidus A."/>
            <person name="Glavina Del Rio T."/>
            <person name="Dalin E."/>
            <person name="Tice H."/>
            <person name="Bruce D."/>
            <person name="Goodwin L."/>
            <person name="Pitluck S."/>
            <person name="Larimer F.W."/>
            <person name="Land M.L."/>
            <person name="Hauser L."/>
            <person name="Sangwan P."/>
            <person name="de Vos W.M."/>
            <person name="Janssen P.H."/>
            <person name="Smidt H."/>
        </authorList>
    </citation>
    <scope>NUCLEOTIDE SEQUENCE [LARGE SCALE GENOMIC DNA]</scope>
    <source>
        <strain evidence="5 6">Ellin428</strain>
    </source>
</reference>
<dbReference type="Pfam" id="PF00501">
    <property type="entry name" value="AMP-binding"/>
    <property type="match status" value="1"/>
</dbReference>
<dbReference type="InterPro" id="IPR045851">
    <property type="entry name" value="AMP-bd_C_sf"/>
</dbReference>
<dbReference type="Gene3D" id="3.30.300.30">
    <property type="match status" value="1"/>
</dbReference>
<dbReference type="PANTHER" id="PTHR43201">
    <property type="entry name" value="ACYL-COA SYNTHETASE"/>
    <property type="match status" value="1"/>
</dbReference>
<accession>B4DCF0</accession>
<dbReference type="PROSITE" id="PS00455">
    <property type="entry name" value="AMP_BINDING"/>
    <property type="match status" value="1"/>
</dbReference>
<evidence type="ECO:0000259" key="4">
    <source>
        <dbReference type="Pfam" id="PF13193"/>
    </source>
</evidence>
<feature type="domain" description="AMP-binding enzyme C-terminal" evidence="4">
    <location>
        <begin position="459"/>
        <end position="519"/>
    </location>
</feature>
<comment type="similarity">
    <text evidence="1">Belongs to the ATP-dependent AMP-binding enzyme family.</text>
</comment>
<dbReference type="RefSeq" id="WP_006983908.1">
    <property type="nucleotide sequence ID" value="NZ_ABVL01000048.1"/>
</dbReference>
<evidence type="ECO:0000256" key="2">
    <source>
        <dbReference type="ARBA" id="ARBA00022598"/>
    </source>
</evidence>
<dbReference type="AlphaFoldDB" id="B4DCF0"/>
<evidence type="ECO:0000256" key="1">
    <source>
        <dbReference type="ARBA" id="ARBA00006432"/>
    </source>
</evidence>
<dbReference type="Pfam" id="PF13193">
    <property type="entry name" value="AMP-binding_C"/>
    <property type="match status" value="1"/>
</dbReference>
<dbReference type="Proteomes" id="UP000005824">
    <property type="component" value="Unassembled WGS sequence"/>
</dbReference>
<organism evidence="5 6">
    <name type="scientific">Chthoniobacter flavus Ellin428</name>
    <dbReference type="NCBI Taxonomy" id="497964"/>
    <lineage>
        <taxon>Bacteria</taxon>
        <taxon>Pseudomonadati</taxon>
        <taxon>Verrucomicrobiota</taxon>
        <taxon>Spartobacteria</taxon>
        <taxon>Chthoniobacterales</taxon>
        <taxon>Chthoniobacteraceae</taxon>
        <taxon>Chthoniobacter</taxon>
    </lineage>
</organism>
<dbReference type="Gene3D" id="2.30.38.10">
    <property type="entry name" value="Luciferase, Domain 3"/>
    <property type="match status" value="1"/>
</dbReference>
<dbReference type="eggNOG" id="COG0318">
    <property type="taxonomic scope" value="Bacteria"/>
</dbReference>
<protein>
    <submittedName>
        <fullName evidence="5">AMP-dependent synthetase and ligase</fullName>
    </submittedName>
</protein>
<comment type="caution">
    <text evidence="5">The sequence shown here is derived from an EMBL/GenBank/DDBJ whole genome shotgun (WGS) entry which is preliminary data.</text>
</comment>
<evidence type="ECO:0000259" key="3">
    <source>
        <dbReference type="Pfam" id="PF00501"/>
    </source>
</evidence>
<dbReference type="PANTHER" id="PTHR43201:SF5">
    <property type="entry name" value="MEDIUM-CHAIN ACYL-COA LIGASE ACSF2, MITOCHONDRIAL"/>
    <property type="match status" value="1"/>
</dbReference>
<feature type="domain" description="AMP-dependent synthetase/ligase" evidence="3">
    <location>
        <begin position="33"/>
        <end position="408"/>
    </location>
</feature>
<dbReference type="EMBL" id="ABVL01000048">
    <property type="protein sequence ID" value="EDY15899.1"/>
    <property type="molecule type" value="Genomic_DNA"/>
</dbReference>
<dbReference type="CDD" id="cd05917">
    <property type="entry name" value="FACL_like_2"/>
    <property type="match status" value="1"/>
</dbReference>
<sequence>MADFLSEESAAVSYAHGVAENPLIGKTIGAMLDEVVAKFETNEALVSVWEHQRLTYTAFGEAVARCARALLAAGIRKADRVGIWSTNCVAWVVVQFATAKVGAILVNINPAYRLSELEYALNQSKTNFLIIGEGFKDVLFAEILEKLNGRLPHLHRIVSLVPVKGLMDWKTFLSRAGNVTPSELTRCEATLDFDDVINIQYTSGTTGFPKGAMLTHHNILNNAFWIGERMRLTSRDRLCIPVPFYHCFGMVLANLACVTHGATMVLPAPHFSPLQTLEAVALERCTALHGVPTMFIAELAHPRFGEFDLSTLRTGIMAGAPCPIEVMKRVMEEMHMAEITIACGMTETSPVCNMTEVDDPIETRVGTVGKVMPHQEQKIIDPTTGCILPRGEPGELCYRGYQVMRGYFGDLEATHRTIDEAGWLHGGDLAVMDARDYVRIVGRIKDMICRGGEKIFPREVEEFLFTHPKIAEAYVIGLPDPYYGEQVVAWVKLKEHETMTSDEVIAFCRGQIMDYKIPGAGEVRHRVSNHGDR</sequence>
<dbReference type="InterPro" id="IPR025110">
    <property type="entry name" value="AMP-bd_C"/>
</dbReference>
<dbReference type="SUPFAM" id="SSF56801">
    <property type="entry name" value="Acetyl-CoA synthetase-like"/>
    <property type="match status" value="1"/>
</dbReference>
<dbReference type="FunFam" id="3.40.50.12780:FF:000003">
    <property type="entry name" value="Long-chain-fatty-acid--CoA ligase FadD"/>
    <property type="match status" value="1"/>
</dbReference>
<name>B4DCF0_9BACT</name>
<dbReference type="GO" id="GO:0031956">
    <property type="term" value="F:medium-chain fatty acid-CoA ligase activity"/>
    <property type="evidence" value="ECO:0007669"/>
    <property type="project" value="TreeGrafter"/>
</dbReference>
<dbReference type="InterPro" id="IPR020845">
    <property type="entry name" value="AMP-binding_CS"/>
</dbReference>
<dbReference type="Gene3D" id="3.40.50.980">
    <property type="match status" value="2"/>
</dbReference>
<keyword evidence="2 5" id="KW-0436">Ligase</keyword>
<keyword evidence="6" id="KW-1185">Reference proteome</keyword>
<dbReference type="STRING" id="497964.CfE428DRAFT_6591"/>
<proteinExistence type="inferred from homology"/>
<gene>
    <name evidence="5" type="ORF">CfE428DRAFT_6591</name>
</gene>
<evidence type="ECO:0000313" key="6">
    <source>
        <dbReference type="Proteomes" id="UP000005824"/>
    </source>
</evidence>